<dbReference type="EMBL" id="LEKV01001057">
    <property type="protein sequence ID" value="KVI09548.1"/>
    <property type="molecule type" value="Genomic_DNA"/>
</dbReference>
<feature type="region of interest" description="Disordered" evidence="2">
    <location>
        <begin position="609"/>
        <end position="639"/>
    </location>
</feature>
<feature type="compositionally biased region" description="Basic and acidic residues" evidence="2">
    <location>
        <begin position="745"/>
        <end position="771"/>
    </location>
</feature>
<feature type="compositionally biased region" description="Polar residues" evidence="2">
    <location>
        <begin position="781"/>
        <end position="793"/>
    </location>
</feature>
<proteinExistence type="predicted"/>
<keyword evidence="1" id="KW-0175">Coiled coil</keyword>
<protein>
    <submittedName>
        <fullName evidence="3">Uncharacterized protein</fullName>
    </submittedName>
</protein>
<dbReference type="PANTHER" id="PTHR34121">
    <property type="entry name" value="MYOSIN-11"/>
    <property type="match status" value="1"/>
</dbReference>
<feature type="region of interest" description="Disordered" evidence="2">
    <location>
        <begin position="660"/>
        <end position="885"/>
    </location>
</feature>
<organism evidence="3 4">
    <name type="scientific">Cynara cardunculus var. scolymus</name>
    <name type="common">Globe artichoke</name>
    <name type="synonym">Cynara scolymus</name>
    <dbReference type="NCBI Taxonomy" id="59895"/>
    <lineage>
        <taxon>Eukaryota</taxon>
        <taxon>Viridiplantae</taxon>
        <taxon>Streptophyta</taxon>
        <taxon>Embryophyta</taxon>
        <taxon>Tracheophyta</taxon>
        <taxon>Spermatophyta</taxon>
        <taxon>Magnoliopsida</taxon>
        <taxon>eudicotyledons</taxon>
        <taxon>Gunneridae</taxon>
        <taxon>Pentapetalae</taxon>
        <taxon>asterids</taxon>
        <taxon>campanulids</taxon>
        <taxon>Asterales</taxon>
        <taxon>Asteraceae</taxon>
        <taxon>Carduoideae</taxon>
        <taxon>Cardueae</taxon>
        <taxon>Carduinae</taxon>
        <taxon>Cynara</taxon>
    </lineage>
</organism>
<name>A0A103YI89_CYNCS</name>
<feature type="compositionally biased region" description="Basic and acidic residues" evidence="2">
    <location>
        <begin position="711"/>
        <end position="721"/>
    </location>
</feature>
<keyword evidence="4" id="KW-1185">Reference proteome</keyword>
<reference evidence="3 4" key="1">
    <citation type="journal article" date="2016" name="Sci. Rep.">
        <title>The genome sequence of the outbreeding globe artichoke constructed de novo incorporating a phase-aware low-pass sequencing strategy of F1 progeny.</title>
        <authorList>
            <person name="Scaglione D."/>
            <person name="Reyes-Chin-Wo S."/>
            <person name="Acquadro A."/>
            <person name="Froenicke L."/>
            <person name="Portis E."/>
            <person name="Beitel C."/>
            <person name="Tirone M."/>
            <person name="Mauro R."/>
            <person name="Lo Monaco A."/>
            <person name="Mauromicale G."/>
            <person name="Faccioli P."/>
            <person name="Cattivelli L."/>
            <person name="Rieseberg L."/>
            <person name="Michelmore R."/>
            <person name="Lanteri S."/>
        </authorList>
    </citation>
    <scope>NUCLEOTIDE SEQUENCE [LARGE SCALE GENOMIC DNA]</scope>
    <source>
        <strain evidence="3">2C</strain>
    </source>
</reference>
<dbReference type="Proteomes" id="UP000243975">
    <property type="component" value="Unassembled WGS sequence"/>
</dbReference>
<feature type="compositionally biased region" description="Basic and acidic residues" evidence="2">
    <location>
        <begin position="89"/>
        <end position="101"/>
    </location>
</feature>
<dbReference type="OMA" id="IAFMEAT"/>
<gene>
    <name evidence="3" type="ORF">Ccrd_012068</name>
</gene>
<feature type="compositionally biased region" description="Basic and acidic residues" evidence="2">
    <location>
        <begin position="676"/>
        <end position="703"/>
    </location>
</feature>
<dbReference type="PANTHER" id="PTHR34121:SF7">
    <property type="match status" value="1"/>
</dbReference>
<dbReference type="Gramene" id="KVI09548">
    <property type="protein sequence ID" value="KVI09548"/>
    <property type="gene ID" value="Ccrd_012068"/>
</dbReference>
<feature type="coiled-coil region" evidence="1">
    <location>
        <begin position="370"/>
        <end position="422"/>
    </location>
</feature>
<sequence>MAWLRTAMNKAAEVRGRSSLRAAVRSHGGNVVSGDAKKGAQNMKNYKEAIRKLEEVSVSSNGEERVQLLRRWLEELRKIERLNAGSAENDEKNAEKPHTSSDENDSLQKSDIVLYSDPDLGVSPVNFRDVFLHSLALEGMTMSMGFVKASGSALFRVVASSGDLLLDNIGSLFCLTQILGAPNEEEISLLHELFRLCLTRGEEVHDVTVKRILDLSKAFSVYDDEVLAKRRELLQFAQDAIAGLKVNADILRIDSEVSEIHQKLKRIERQEFSIESDGSSLDATSDRTLEVIKESVSPIRLCCRLESLLLKKRLLNNGDTPEAHARKVDKLKVLSESLLSSASKTEKRISDHRQQKEEALHFRVAKTSEISQIEKDLEAEISVLEQERDKLEAELKKVKSSLAVATIQLQNAREEREQFDDASNELLVHFKAKLYVMDSNLNAMTQEDELTKAIVSYKAEADTCSAFVNFLEATWAFQSSFMEQKEKVVNDELEIHEEYFVNTARSLLSAYKDALEPAITNLKKHMKNLQRYEKSVDPDDEFLQDIELRKRLEQAYLAAEDKIITIFDAVESVREQFYSAIDNYSRKDVEPVNELCDAIENIKNGFQSLARPTLRSDKPTQGEQASSKESPRKASSPKRALAVDLKSIFGQKLVARSPKNKPYIPLGGSCENSPHLNDDTKPVERELEKEQVRGDENSSHPNKEPSTLASESERENIEHSTLDVGGNCDKNKTDEGKLLQPSASVKERSLGVDKALVDLNKDLEKESREQLAVDNGRNMDITESQESNMGRVSTSEDEKFLEPTQDLGEKESVNPETTESEQGKTSQLSSSNGERSLDPDNGMPILPKESTEVSGNTKEQEISQSSSTSESDKLTDSDDEPEKSV</sequence>
<evidence type="ECO:0000313" key="3">
    <source>
        <dbReference type="EMBL" id="KVI09548.1"/>
    </source>
</evidence>
<feature type="compositionally biased region" description="Polar residues" evidence="2">
    <location>
        <begin position="823"/>
        <end position="834"/>
    </location>
</feature>
<comment type="caution">
    <text evidence="3">The sequence shown here is derived from an EMBL/GenBank/DDBJ whole genome shotgun (WGS) entry which is preliminary data.</text>
</comment>
<evidence type="ECO:0000256" key="1">
    <source>
        <dbReference type="SAM" id="Coils"/>
    </source>
</evidence>
<evidence type="ECO:0000313" key="4">
    <source>
        <dbReference type="Proteomes" id="UP000243975"/>
    </source>
</evidence>
<feature type="compositionally biased region" description="Basic and acidic residues" evidence="2">
    <location>
        <begin position="794"/>
        <end position="813"/>
    </location>
</feature>
<dbReference type="STRING" id="59895.A0A103YI89"/>
<feature type="compositionally biased region" description="Basic and acidic residues" evidence="2">
    <location>
        <begin position="870"/>
        <end position="885"/>
    </location>
</feature>
<accession>A0A103YI89</accession>
<evidence type="ECO:0000256" key="2">
    <source>
        <dbReference type="SAM" id="MobiDB-lite"/>
    </source>
</evidence>
<feature type="region of interest" description="Disordered" evidence="2">
    <location>
        <begin position="84"/>
        <end position="108"/>
    </location>
</feature>
<dbReference type="AlphaFoldDB" id="A0A103YI89"/>